<dbReference type="EMBL" id="WIXE01013902">
    <property type="protein sequence ID" value="KAK5974711.1"/>
    <property type="molecule type" value="Genomic_DNA"/>
</dbReference>
<organism evidence="2 3">
    <name type="scientific">Trichostrongylus colubriformis</name>
    <name type="common">Black scour worm</name>
    <dbReference type="NCBI Taxonomy" id="6319"/>
    <lineage>
        <taxon>Eukaryota</taxon>
        <taxon>Metazoa</taxon>
        <taxon>Ecdysozoa</taxon>
        <taxon>Nematoda</taxon>
        <taxon>Chromadorea</taxon>
        <taxon>Rhabditida</taxon>
        <taxon>Rhabditina</taxon>
        <taxon>Rhabditomorpha</taxon>
        <taxon>Strongyloidea</taxon>
        <taxon>Trichostrongylidae</taxon>
        <taxon>Trichostrongylus</taxon>
    </lineage>
</organism>
<dbReference type="Proteomes" id="UP001331761">
    <property type="component" value="Unassembled WGS sequence"/>
</dbReference>
<evidence type="ECO:0000313" key="3">
    <source>
        <dbReference type="Proteomes" id="UP001331761"/>
    </source>
</evidence>
<dbReference type="AlphaFoldDB" id="A0AAN8F7X5"/>
<evidence type="ECO:0000256" key="1">
    <source>
        <dbReference type="SAM" id="SignalP"/>
    </source>
</evidence>
<feature type="chain" id="PRO_5042810805" evidence="1">
    <location>
        <begin position="23"/>
        <end position="66"/>
    </location>
</feature>
<keyword evidence="1" id="KW-0732">Signal</keyword>
<accession>A0AAN8F7X5</accession>
<feature type="signal peptide" evidence="1">
    <location>
        <begin position="1"/>
        <end position="22"/>
    </location>
</feature>
<comment type="caution">
    <text evidence="2">The sequence shown here is derived from an EMBL/GenBank/DDBJ whole genome shotgun (WGS) entry which is preliminary data.</text>
</comment>
<reference evidence="2 3" key="1">
    <citation type="submission" date="2019-10" db="EMBL/GenBank/DDBJ databases">
        <title>Assembly and Annotation for the nematode Trichostrongylus colubriformis.</title>
        <authorList>
            <person name="Martin J."/>
        </authorList>
    </citation>
    <scope>NUCLEOTIDE SEQUENCE [LARGE SCALE GENOMIC DNA]</scope>
    <source>
        <strain evidence="2">G859</strain>
        <tissue evidence="2">Whole worm</tissue>
    </source>
</reference>
<sequence length="66" mass="7137">MRLTSVFFLLLVIVAYAGITDGKSLVKGAGEALQKTKDAMGKFGKTIKKKFSKKEKKNDDASANEA</sequence>
<keyword evidence="3" id="KW-1185">Reference proteome</keyword>
<protein>
    <submittedName>
        <fullName evidence="2">Uncharacterized protein</fullName>
    </submittedName>
</protein>
<gene>
    <name evidence="2" type="ORF">GCK32_021700</name>
</gene>
<proteinExistence type="predicted"/>
<evidence type="ECO:0000313" key="2">
    <source>
        <dbReference type="EMBL" id="KAK5974711.1"/>
    </source>
</evidence>
<name>A0AAN8F7X5_TRICO</name>